<accession>A0ABQ2DLM1</accession>
<evidence type="ECO:0000313" key="3">
    <source>
        <dbReference type="Proteomes" id="UP000606115"/>
    </source>
</evidence>
<dbReference type="PANTHER" id="PTHR33498:SF1">
    <property type="entry name" value="TRANSPOSASE FOR INSERTION SEQUENCE ELEMENT IS1557"/>
    <property type="match status" value="1"/>
</dbReference>
<organism evidence="2 3">
    <name type="scientific">Glutamicibacter ardleyensis</name>
    <dbReference type="NCBI Taxonomy" id="225894"/>
    <lineage>
        <taxon>Bacteria</taxon>
        <taxon>Bacillati</taxon>
        <taxon>Actinomycetota</taxon>
        <taxon>Actinomycetes</taxon>
        <taxon>Micrococcales</taxon>
        <taxon>Micrococcaceae</taxon>
        <taxon>Glutamicibacter</taxon>
    </lineage>
</organism>
<feature type="domain" description="Transposase IS204/IS1001/IS1096/IS1165 DDE" evidence="1">
    <location>
        <begin position="164"/>
        <end position="419"/>
    </location>
</feature>
<reference evidence="3" key="1">
    <citation type="journal article" date="2019" name="Int. J. Syst. Evol. Microbiol.">
        <title>The Global Catalogue of Microorganisms (GCM) 10K type strain sequencing project: providing services to taxonomists for standard genome sequencing and annotation.</title>
        <authorList>
            <consortium name="The Broad Institute Genomics Platform"/>
            <consortium name="The Broad Institute Genome Sequencing Center for Infectious Disease"/>
            <person name="Wu L."/>
            <person name="Ma J."/>
        </authorList>
    </citation>
    <scope>NUCLEOTIDE SEQUENCE [LARGE SCALE GENOMIC DNA]</scope>
    <source>
        <strain evidence="3">CGMCC 1.3685</strain>
    </source>
</reference>
<dbReference type="GeneID" id="303304511"/>
<dbReference type="NCBIfam" id="NF033550">
    <property type="entry name" value="transpos_ISL3"/>
    <property type="match status" value="1"/>
</dbReference>
<dbReference type="RefSeq" id="WP_188685685.1">
    <property type="nucleotide sequence ID" value="NZ_BMKX01000005.1"/>
</dbReference>
<sequence>MLNPTFTAPDLTTFTNLDGLGLTAIGQHLSAAKAEILCHVTNPTPWCQTCGAAGIPRDTVTRRLAHEPLGWRPTVLVIKHRRHRCANCQRVWREELSQAVAPRQKISRTGLRWALVGLVCHHLSVSRIAEGLGVTWNTANEAVLAEGQRLLIDDPTRFDGVKVLGVDEHVWRHTRTGDKYVTVIVDLTAVRDGTGTARLIDMVPGRSKAVFKTWLADQEEQWKQGIEVVAMDGFTGFKTAAVEELPHAVEVLDPFHVVKLGSEALDQTRQRIQREQHGRRGRKDDPLYKCRRTLTTGLSLATEKQKTKLEDLFKEPEYEPVQLVWSVYQKMVDAYRQPKPEVGRWALEQLINEVGTKVPKGLPELKKLGGTLRRRKTDILAYFDHIGSSNGPTEALNGRLEHLRGIALGFKNLAHYIARSLLETGGFRRRLHPQS</sequence>
<protein>
    <submittedName>
        <fullName evidence="2">ISL3 family transposase</fullName>
    </submittedName>
</protein>
<keyword evidence="3" id="KW-1185">Reference proteome</keyword>
<dbReference type="Proteomes" id="UP000606115">
    <property type="component" value="Unassembled WGS sequence"/>
</dbReference>
<dbReference type="InterPro" id="IPR047951">
    <property type="entry name" value="Transpos_ISL3"/>
</dbReference>
<dbReference type="EMBL" id="BMKX01000005">
    <property type="protein sequence ID" value="GGJ62348.1"/>
    <property type="molecule type" value="Genomic_DNA"/>
</dbReference>
<comment type="caution">
    <text evidence="2">The sequence shown here is derived from an EMBL/GenBank/DDBJ whole genome shotgun (WGS) entry which is preliminary data.</text>
</comment>
<dbReference type="PANTHER" id="PTHR33498">
    <property type="entry name" value="TRANSPOSASE FOR INSERTION SEQUENCE ELEMENT IS1557"/>
    <property type="match status" value="1"/>
</dbReference>
<dbReference type="Pfam" id="PF01610">
    <property type="entry name" value="DDE_Tnp_ISL3"/>
    <property type="match status" value="1"/>
</dbReference>
<evidence type="ECO:0000313" key="2">
    <source>
        <dbReference type="EMBL" id="GGJ62348.1"/>
    </source>
</evidence>
<gene>
    <name evidence="2" type="ORF">GCM10007173_21540</name>
</gene>
<name>A0ABQ2DLM1_9MICC</name>
<evidence type="ECO:0000259" key="1">
    <source>
        <dbReference type="Pfam" id="PF01610"/>
    </source>
</evidence>
<dbReference type="InterPro" id="IPR002560">
    <property type="entry name" value="Transposase_DDE"/>
</dbReference>
<proteinExistence type="predicted"/>